<evidence type="ECO:0000313" key="4">
    <source>
        <dbReference type="Proteomes" id="UP001367676"/>
    </source>
</evidence>
<evidence type="ECO:0000256" key="1">
    <source>
        <dbReference type="SAM" id="MobiDB-lite"/>
    </source>
</evidence>
<dbReference type="InterPro" id="IPR011029">
    <property type="entry name" value="DEATH-like_dom_sf"/>
</dbReference>
<dbReference type="GO" id="GO:0000445">
    <property type="term" value="C:THO complex part of transcription export complex"/>
    <property type="evidence" value="ECO:0007669"/>
    <property type="project" value="TreeGrafter"/>
</dbReference>
<dbReference type="PANTHER" id="PTHR13265">
    <property type="entry name" value="THO COMPLEX SUBUNIT 1"/>
    <property type="match status" value="1"/>
</dbReference>
<accession>A0AAN9XZC2</accession>
<feature type="compositionally biased region" description="Basic and acidic residues" evidence="1">
    <location>
        <begin position="521"/>
        <end position="536"/>
    </location>
</feature>
<feature type="region of interest" description="Disordered" evidence="1">
    <location>
        <begin position="521"/>
        <end position="584"/>
    </location>
</feature>
<dbReference type="Pfam" id="PF11957">
    <property type="entry name" value="efThoc1"/>
    <property type="match status" value="1"/>
</dbReference>
<dbReference type="SUPFAM" id="SSF47986">
    <property type="entry name" value="DEATH domain"/>
    <property type="match status" value="1"/>
</dbReference>
<comment type="caution">
    <text evidence="3">The sequence shown here is derived from an EMBL/GenBank/DDBJ whole genome shotgun (WGS) entry which is preliminary data.</text>
</comment>
<evidence type="ECO:0000259" key="2">
    <source>
        <dbReference type="PROSITE" id="PS50017"/>
    </source>
</evidence>
<dbReference type="GO" id="GO:0007165">
    <property type="term" value="P:signal transduction"/>
    <property type="evidence" value="ECO:0007669"/>
    <property type="project" value="InterPro"/>
</dbReference>
<dbReference type="Pfam" id="PF00531">
    <property type="entry name" value="Death"/>
    <property type="match status" value="1"/>
</dbReference>
<dbReference type="InterPro" id="IPR021861">
    <property type="entry name" value="THO_THOC1"/>
</dbReference>
<feature type="domain" description="Death" evidence="2">
    <location>
        <begin position="582"/>
        <end position="673"/>
    </location>
</feature>
<dbReference type="Gene3D" id="1.10.533.10">
    <property type="entry name" value="Death Domain, Fas"/>
    <property type="match status" value="1"/>
</dbReference>
<feature type="compositionally biased region" description="Polar residues" evidence="1">
    <location>
        <begin position="542"/>
        <end position="552"/>
    </location>
</feature>
<keyword evidence="4" id="KW-1185">Reference proteome</keyword>
<reference evidence="3 4" key="1">
    <citation type="submission" date="2024-03" db="EMBL/GenBank/DDBJ databases">
        <title>Adaptation during the transition from Ophiocordyceps entomopathogen to insect associate is accompanied by gene loss and intensified selection.</title>
        <authorList>
            <person name="Ward C.M."/>
            <person name="Onetto C.A."/>
            <person name="Borneman A.R."/>
        </authorList>
    </citation>
    <scope>NUCLEOTIDE SEQUENCE [LARGE SCALE GENOMIC DNA]</scope>
    <source>
        <strain evidence="3">AWRI1</strain>
        <tissue evidence="3">Single Adult Female</tissue>
    </source>
</reference>
<dbReference type="AlphaFoldDB" id="A0AAN9XZC2"/>
<dbReference type="GO" id="GO:0006406">
    <property type="term" value="P:mRNA export from nucleus"/>
    <property type="evidence" value="ECO:0007669"/>
    <property type="project" value="TreeGrafter"/>
</dbReference>
<sequence length="673" mass="78248">MPLLASSCSRPLPLLSASGSATAMLFKSSNFEDANEIISKIPAVASKDNDCKSIIDQGFREYLLQLIPVWDVQRLKKYVQYNIDSCRLELSSPNTPVILLSDIFDMSTLEFCENLFSFVELNVFMWKEDLFFAICKNHLLRMCNDLLRRLSRSQNTVFCGRILLFLAQFFPFSERSGLNIISEFNVENITDFSNDGDLDSLAEEEMVVDESDKKIKVDFSLYSKFWYLQNFFRCPNDLYINQKWIMFTSYSKFILSTLQHYKLSDSSGTAYIATLTGDSDRRYFAKFLTSQKLLELQLSDSNFRRYVLVQFLILFQYLTLPVKSKPDSYTLKPEQMDWIKMYKDVVSELIKETPPDGKEFLKTVEKILTREERWNEWKNKSCPEVKKPNPAIMDFQNGQRSKEPYLGDVLKEYHNQKKYFMGNTRLTKLWNHRPNNLDACRSKERHFLPSLDSYFEEAIMQSDPAAMIEAQYKKVNEIDYAWKGLRLLSQKCPYFFAQSNNPIHKMSDFLENMLNKLSKDKPTVAGLTEEKSKVDPPENESQETQTVIINTDTAEEGEVVNEEPQINSEPMDEDGEQRTPLTKDQLDRVSEAITSDWQKLGLKMGYQKDEIDFFANERVGRCDENKEKPTDQQNARYMLQIWSEDDDDPSVENLSSMLESLGMLEALKLLKST</sequence>
<dbReference type="InterPro" id="IPR000488">
    <property type="entry name" value="Death_dom"/>
</dbReference>
<proteinExistence type="predicted"/>
<dbReference type="PROSITE" id="PS50017">
    <property type="entry name" value="DEATH_DOMAIN"/>
    <property type="match status" value="1"/>
</dbReference>
<protein>
    <recommendedName>
        <fullName evidence="2">Death domain-containing protein</fullName>
    </recommendedName>
</protein>
<organism evidence="3 4">
    <name type="scientific">Parthenolecanium corni</name>
    <dbReference type="NCBI Taxonomy" id="536013"/>
    <lineage>
        <taxon>Eukaryota</taxon>
        <taxon>Metazoa</taxon>
        <taxon>Ecdysozoa</taxon>
        <taxon>Arthropoda</taxon>
        <taxon>Hexapoda</taxon>
        <taxon>Insecta</taxon>
        <taxon>Pterygota</taxon>
        <taxon>Neoptera</taxon>
        <taxon>Paraneoptera</taxon>
        <taxon>Hemiptera</taxon>
        <taxon>Sternorrhyncha</taxon>
        <taxon>Coccoidea</taxon>
        <taxon>Coccidae</taxon>
        <taxon>Parthenolecanium</taxon>
    </lineage>
</organism>
<dbReference type="CDD" id="cd01670">
    <property type="entry name" value="Death"/>
    <property type="match status" value="1"/>
</dbReference>
<evidence type="ECO:0000313" key="3">
    <source>
        <dbReference type="EMBL" id="KAK7574093.1"/>
    </source>
</evidence>
<gene>
    <name evidence="3" type="ORF">V9T40_011284</name>
</gene>
<name>A0AAN9XZC2_9HEMI</name>
<dbReference type="Proteomes" id="UP001367676">
    <property type="component" value="Unassembled WGS sequence"/>
</dbReference>
<dbReference type="PANTHER" id="PTHR13265:SF0">
    <property type="entry name" value="HPR1"/>
    <property type="match status" value="1"/>
</dbReference>
<dbReference type="EMBL" id="JBBCAQ010000037">
    <property type="protein sequence ID" value="KAK7574093.1"/>
    <property type="molecule type" value="Genomic_DNA"/>
</dbReference>